<feature type="compositionally biased region" description="Basic and acidic residues" evidence="9">
    <location>
        <begin position="7"/>
        <end position="24"/>
    </location>
</feature>
<organism evidence="12 13">
    <name type="scientific">Myceligenerans xiligouense</name>
    <dbReference type="NCBI Taxonomy" id="253184"/>
    <lineage>
        <taxon>Bacteria</taxon>
        <taxon>Bacillati</taxon>
        <taxon>Actinomycetota</taxon>
        <taxon>Actinomycetes</taxon>
        <taxon>Micrococcales</taxon>
        <taxon>Promicromonosporaceae</taxon>
        <taxon>Myceligenerans</taxon>
    </lineage>
</organism>
<dbReference type="Proteomes" id="UP000280501">
    <property type="component" value="Unassembled WGS sequence"/>
</dbReference>
<keyword evidence="10" id="KW-0472">Membrane</keyword>
<evidence type="ECO:0000256" key="4">
    <source>
        <dbReference type="ARBA" id="ARBA00022679"/>
    </source>
</evidence>
<keyword evidence="7" id="KW-0067">ATP-binding</keyword>
<dbReference type="RefSeq" id="WP_123814024.1">
    <property type="nucleotide sequence ID" value="NZ_RKQZ01000001.1"/>
</dbReference>
<keyword evidence="5" id="KW-0547">Nucleotide-binding</keyword>
<comment type="catalytic activity">
    <reaction evidence="1">
        <text>ATP + protein L-histidine = ADP + protein N-phospho-L-histidine.</text>
        <dbReference type="EC" id="2.7.13.3"/>
    </reaction>
</comment>
<feature type="transmembrane region" description="Helical" evidence="10">
    <location>
        <begin position="112"/>
        <end position="135"/>
    </location>
</feature>
<keyword evidence="13" id="KW-1185">Reference proteome</keyword>
<keyword evidence="10" id="KW-1133">Transmembrane helix</keyword>
<accession>A0A3N4ZLW7</accession>
<keyword evidence="10" id="KW-0812">Transmembrane</keyword>
<dbReference type="PANTHER" id="PTHR24421:SF10">
    <property type="entry name" value="NITRATE_NITRITE SENSOR PROTEIN NARQ"/>
    <property type="match status" value="1"/>
</dbReference>
<feature type="compositionally biased region" description="Low complexity" evidence="9">
    <location>
        <begin position="292"/>
        <end position="304"/>
    </location>
</feature>
<evidence type="ECO:0000256" key="1">
    <source>
        <dbReference type="ARBA" id="ARBA00000085"/>
    </source>
</evidence>
<evidence type="ECO:0000256" key="9">
    <source>
        <dbReference type="SAM" id="MobiDB-lite"/>
    </source>
</evidence>
<feature type="region of interest" description="Disordered" evidence="9">
    <location>
        <begin position="1"/>
        <end position="33"/>
    </location>
</feature>
<dbReference type="PANTHER" id="PTHR24421">
    <property type="entry name" value="NITRATE/NITRITE SENSOR PROTEIN NARX-RELATED"/>
    <property type="match status" value="1"/>
</dbReference>
<evidence type="ECO:0000313" key="13">
    <source>
        <dbReference type="Proteomes" id="UP000280501"/>
    </source>
</evidence>
<evidence type="ECO:0000256" key="8">
    <source>
        <dbReference type="ARBA" id="ARBA00023012"/>
    </source>
</evidence>
<sequence>MVTSDADTGREPAGRPPVLERPEASGRPSAPAPARLRAAVARLGRLHAQRTTGEWVADSLQVSIALLVWWFYGFATFDTYAAIPDWYWPLDRALGLVACLALWWARFRPVTVALVVLVPAAAATSAGFAAVATVYRLGSHAPPHVAVGMTAVYLAAGMPYHAVFPLPGMTWPWYVAMMVLLHLVALSFGLLARSRRLALDRIRADATRERELFEARIAGARRDERERVAREMHDVLAHRVSLVSVHAGALEYRLDAATGATATGTRTGSGTGRGTGTDGGSGTGTRAGTGTGTAETVAGPTTTARPGSVTTPTIPSARPAPSPPRPAPPSAVEIREAVSVIRQNAHLAVEELRHVLAVLRADDTDNDAIDPDHPQPRLTDLTRLVDEARGAGQRVTTHVDLGSSTLPDTIQRTAFRVVQEGLTNARKHAPQAHVHVEVVADDDGVRLTVANPLPVGVGPGEIPGAGAGLTGLDERVRLDGGTIEHGVHDGDFRLTARLRVRP</sequence>
<dbReference type="Gene3D" id="1.20.5.1930">
    <property type="match status" value="1"/>
</dbReference>
<evidence type="ECO:0000256" key="3">
    <source>
        <dbReference type="ARBA" id="ARBA00022553"/>
    </source>
</evidence>
<keyword evidence="6 12" id="KW-0418">Kinase</keyword>
<dbReference type="GO" id="GO:0046983">
    <property type="term" value="F:protein dimerization activity"/>
    <property type="evidence" value="ECO:0007669"/>
    <property type="project" value="InterPro"/>
</dbReference>
<evidence type="ECO:0000256" key="2">
    <source>
        <dbReference type="ARBA" id="ARBA00012438"/>
    </source>
</evidence>
<dbReference type="SUPFAM" id="SSF55874">
    <property type="entry name" value="ATPase domain of HSP90 chaperone/DNA topoisomerase II/histidine kinase"/>
    <property type="match status" value="1"/>
</dbReference>
<protein>
    <recommendedName>
        <fullName evidence="2">histidine kinase</fullName>
        <ecNumber evidence="2">2.7.13.3</ecNumber>
    </recommendedName>
</protein>
<dbReference type="InterPro" id="IPR050482">
    <property type="entry name" value="Sensor_HK_TwoCompSys"/>
</dbReference>
<reference evidence="12 13" key="1">
    <citation type="submission" date="2018-11" db="EMBL/GenBank/DDBJ databases">
        <title>Sequencing the genomes of 1000 actinobacteria strains.</title>
        <authorList>
            <person name="Klenk H.-P."/>
        </authorList>
    </citation>
    <scope>NUCLEOTIDE SEQUENCE [LARGE SCALE GENOMIC DNA]</scope>
    <source>
        <strain evidence="12 13">DSM 15700</strain>
    </source>
</reference>
<feature type="compositionally biased region" description="Gly residues" evidence="9">
    <location>
        <begin position="267"/>
        <end position="291"/>
    </location>
</feature>
<dbReference type="EMBL" id="RKQZ01000001">
    <property type="protein sequence ID" value="RPF20921.1"/>
    <property type="molecule type" value="Genomic_DNA"/>
</dbReference>
<keyword evidence="8" id="KW-0902">Two-component regulatory system</keyword>
<dbReference type="CDD" id="cd16917">
    <property type="entry name" value="HATPase_UhpB-NarQ-NarX-like"/>
    <property type="match status" value="1"/>
</dbReference>
<gene>
    <name evidence="12" type="ORF">EDD34_1528</name>
</gene>
<feature type="compositionally biased region" description="Pro residues" evidence="9">
    <location>
        <begin position="318"/>
        <end position="329"/>
    </location>
</feature>
<feature type="region of interest" description="Disordered" evidence="9">
    <location>
        <begin position="261"/>
        <end position="331"/>
    </location>
</feature>
<keyword evidence="4" id="KW-0808">Transferase</keyword>
<feature type="transmembrane region" description="Helical" evidence="10">
    <location>
        <begin position="171"/>
        <end position="192"/>
    </location>
</feature>
<keyword evidence="3" id="KW-0597">Phosphoprotein</keyword>
<comment type="caution">
    <text evidence="12">The sequence shown here is derived from an EMBL/GenBank/DDBJ whole genome shotgun (WGS) entry which is preliminary data.</text>
</comment>
<dbReference type="GO" id="GO:0000155">
    <property type="term" value="F:phosphorelay sensor kinase activity"/>
    <property type="evidence" value="ECO:0007669"/>
    <property type="project" value="InterPro"/>
</dbReference>
<feature type="domain" description="Signal transduction histidine kinase subgroup 3 dimerisation and phosphoacceptor" evidence="11">
    <location>
        <begin position="224"/>
        <end position="259"/>
    </location>
</feature>
<dbReference type="EC" id="2.7.13.3" evidence="2"/>
<dbReference type="AlphaFoldDB" id="A0A3N4ZLW7"/>
<evidence type="ECO:0000256" key="10">
    <source>
        <dbReference type="SAM" id="Phobius"/>
    </source>
</evidence>
<dbReference type="InterPro" id="IPR036890">
    <property type="entry name" value="HATPase_C_sf"/>
</dbReference>
<proteinExistence type="predicted"/>
<dbReference type="GO" id="GO:0005524">
    <property type="term" value="F:ATP binding"/>
    <property type="evidence" value="ECO:0007669"/>
    <property type="project" value="UniProtKB-KW"/>
</dbReference>
<dbReference type="Gene3D" id="3.30.565.10">
    <property type="entry name" value="Histidine kinase-like ATPase, C-terminal domain"/>
    <property type="match status" value="1"/>
</dbReference>
<evidence type="ECO:0000256" key="7">
    <source>
        <dbReference type="ARBA" id="ARBA00022840"/>
    </source>
</evidence>
<evidence type="ECO:0000313" key="12">
    <source>
        <dbReference type="EMBL" id="RPF20921.1"/>
    </source>
</evidence>
<evidence type="ECO:0000259" key="11">
    <source>
        <dbReference type="Pfam" id="PF07730"/>
    </source>
</evidence>
<name>A0A3N4ZLW7_9MICO</name>
<evidence type="ECO:0000256" key="6">
    <source>
        <dbReference type="ARBA" id="ARBA00022777"/>
    </source>
</evidence>
<dbReference type="Pfam" id="PF07730">
    <property type="entry name" value="HisKA_3"/>
    <property type="match status" value="1"/>
</dbReference>
<dbReference type="GO" id="GO:0016020">
    <property type="term" value="C:membrane"/>
    <property type="evidence" value="ECO:0007669"/>
    <property type="project" value="InterPro"/>
</dbReference>
<dbReference type="OrthoDB" id="227596at2"/>
<dbReference type="InterPro" id="IPR011712">
    <property type="entry name" value="Sig_transdc_His_kin_sub3_dim/P"/>
</dbReference>
<evidence type="ECO:0000256" key="5">
    <source>
        <dbReference type="ARBA" id="ARBA00022741"/>
    </source>
</evidence>